<feature type="binding site" evidence="6">
    <location>
        <position position="196"/>
    </location>
    <ligand>
        <name>S-adenosyl-L-methionine</name>
        <dbReference type="ChEBI" id="CHEBI:59789"/>
    </ligand>
</feature>
<dbReference type="Proteomes" id="UP000823046">
    <property type="component" value="Unassembled WGS sequence"/>
</dbReference>
<dbReference type="EC" id="2.1.1.-" evidence="7"/>
<evidence type="ECO:0000256" key="1">
    <source>
        <dbReference type="ARBA" id="ARBA00022552"/>
    </source>
</evidence>
<evidence type="ECO:0000256" key="6">
    <source>
        <dbReference type="PROSITE-ProRule" id="PRU01026"/>
    </source>
</evidence>
<organism evidence="9 10">
    <name type="scientific">Cardiosporidium cionae</name>
    <dbReference type="NCBI Taxonomy" id="476202"/>
    <lineage>
        <taxon>Eukaryota</taxon>
        <taxon>Sar</taxon>
        <taxon>Alveolata</taxon>
        <taxon>Apicomplexa</taxon>
        <taxon>Aconoidasida</taxon>
        <taxon>Nephromycida</taxon>
        <taxon>Cardiosporidium</taxon>
    </lineage>
</organism>
<accession>A0ABQ7J7A7</accession>
<evidence type="ECO:0000256" key="2">
    <source>
        <dbReference type="ARBA" id="ARBA00022603"/>
    </source>
</evidence>
<gene>
    <name evidence="9" type="ORF">IE077_003882</name>
</gene>
<evidence type="ECO:0000259" key="8">
    <source>
        <dbReference type="SMART" id="SM00650"/>
    </source>
</evidence>
<dbReference type="CDD" id="cd02440">
    <property type="entry name" value="AdoMet_MTases"/>
    <property type="match status" value="1"/>
</dbReference>
<feature type="binding site" evidence="6">
    <location>
        <position position="133"/>
    </location>
    <ligand>
        <name>S-adenosyl-L-methionine</name>
        <dbReference type="ChEBI" id="CHEBI:59789"/>
    </ligand>
</feature>
<evidence type="ECO:0000256" key="3">
    <source>
        <dbReference type="ARBA" id="ARBA00022679"/>
    </source>
</evidence>
<sequence length="408" mass="45700">LEVHPIQNYSNFSVGGICIYDMLPLSLDSLGNDPFLCRMKYLHGQLSHFTRSSSLLKRSSHGLIVPIHQNLNMAMRRCRSMFRSSPTSTSGPPTIGLQLNKRFGQHMLKNPGILDKIVSAADIKSSETVLEIGPGTGNLTVRLLPLAKKVVVIDVDERMVNEVKKRAYALGHTNLEALQGDALRSDLGRFDICTANLPYQISSPFVFRLLAHRPSFRCAVLMFQKEFAERLLAEPNEKNYGRLAINARLFCKVSRVCKVSAGSFNPAPQVDSMIVKLTPRNPPLEVDFQEWDGLMRICFSCKRKTLNAVFNRNAVLNMLESNYKTWCSLNKEIPTLQPFKQFCLGIIEDAGLARCRSVNIAIDSFFQLLLAFNRKGVHFVNVAQKPNKDLSANMGDFMDDISDGEDGL</sequence>
<evidence type="ECO:0000313" key="9">
    <source>
        <dbReference type="EMBL" id="KAF8819860.1"/>
    </source>
</evidence>
<dbReference type="PANTHER" id="PTHR11727">
    <property type="entry name" value="DIMETHYLADENOSINE TRANSFERASE"/>
    <property type="match status" value="1"/>
</dbReference>
<dbReference type="InterPro" id="IPR001737">
    <property type="entry name" value="KsgA/Erm"/>
</dbReference>
<dbReference type="SMART" id="SM00650">
    <property type="entry name" value="rADc"/>
    <property type="match status" value="1"/>
</dbReference>
<dbReference type="PANTHER" id="PTHR11727:SF7">
    <property type="entry name" value="DIMETHYLADENOSINE TRANSFERASE-RELATED"/>
    <property type="match status" value="1"/>
</dbReference>
<feature type="binding site" evidence="6">
    <location>
        <position position="181"/>
    </location>
    <ligand>
        <name>S-adenosyl-L-methionine</name>
        <dbReference type="ChEBI" id="CHEBI:59789"/>
    </ligand>
</feature>
<comment type="similarity">
    <text evidence="6 7">Belongs to the class I-like SAM-binding methyltransferase superfamily. rRNA adenine N(6)-methyltransferase family.</text>
</comment>
<dbReference type="SUPFAM" id="SSF53335">
    <property type="entry name" value="S-adenosyl-L-methionine-dependent methyltransferases"/>
    <property type="match status" value="1"/>
</dbReference>
<dbReference type="Gene3D" id="3.40.50.150">
    <property type="entry name" value="Vaccinia Virus protein VP39"/>
    <property type="match status" value="1"/>
</dbReference>
<dbReference type="InterPro" id="IPR020598">
    <property type="entry name" value="rRNA_Ade_methylase_Trfase_N"/>
</dbReference>
<name>A0ABQ7J7A7_9APIC</name>
<keyword evidence="4 6" id="KW-0949">S-adenosyl-L-methionine</keyword>
<comment type="caution">
    <text evidence="9">The sequence shown here is derived from an EMBL/GenBank/DDBJ whole genome shotgun (WGS) entry which is preliminary data.</text>
</comment>
<keyword evidence="3 6" id="KW-0808">Transferase</keyword>
<dbReference type="Gene3D" id="1.10.8.480">
    <property type="match status" value="1"/>
</dbReference>
<feature type="binding site" evidence="6">
    <location>
        <position position="108"/>
    </location>
    <ligand>
        <name>S-adenosyl-L-methionine</name>
        <dbReference type="ChEBI" id="CHEBI:59789"/>
    </ligand>
</feature>
<dbReference type="HAMAP" id="MF_00607">
    <property type="entry name" value="16SrRNA_methyltr_A"/>
    <property type="match status" value="1"/>
</dbReference>
<dbReference type="Pfam" id="PF00398">
    <property type="entry name" value="RrnaAD"/>
    <property type="match status" value="1"/>
</dbReference>
<dbReference type="EMBL" id="JADAQX010000576">
    <property type="protein sequence ID" value="KAF8819860.1"/>
    <property type="molecule type" value="Genomic_DNA"/>
</dbReference>
<keyword evidence="2 6" id="KW-0489">Methyltransferase</keyword>
<feature type="binding site" evidence="6">
    <location>
        <position position="106"/>
    </location>
    <ligand>
        <name>S-adenosyl-L-methionine</name>
        <dbReference type="ChEBI" id="CHEBI:59789"/>
    </ligand>
</feature>
<feature type="non-terminal residue" evidence="9">
    <location>
        <position position="1"/>
    </location>
</feature>
<keyword evidence="10" id="KW-1185">Reference proteome</keyword>
<feature type="domain" description="Ribosomal RNA adenine methylase transferase N-terminal" evidence="8">
    <location>
        <begin position="113"/>
        <end position="281"/>
    </location>
</feature>
<protein>
    <recommendedName>
        <fullName evidence="7">rRNA adenine N(6)-methyltransferase</fullName>
        <ecNumber evidence="7">2.1.1.-</ecNumber>
    </recommendedName>
</protein>
<evidence type="ECO:0000256" key="7">
    <source>
        <dbReference type="RuleBase" id="RU362106"/>
    </source>
</evidence>
<evidence type="ECO:0000256" key="5">
    <source>
        <dbReference type="ARBA" id="ARBA00022884"/>
    </source>
</evidence>
<evidence type="ECO:0000313" key="10">
    <source>
        <dbReference type="Proteomes" id="UP000823046"/>
    </source>
</evidence>
<dbReference type="NCBIfam" id="TIGR00755">
    <property type="entry name" value="ksgA"/>
    <property type="match status" value="1"/>
</dbReference>
<dbReference type="InterPro" id="IPR029063">
    <property type="entry name" value="SAM-dependent_MTases_sf"/>
</dbReference>
<feature type="binding site" evidence="6">
    <location>
        <position position="154"/>
    </location>
    <ligand>
        <name>S-adenosyl-L-methionine</name>
        <dbReference type="ChEBI" id="CHEBI:59789"/>
    </ligand>
</feature>
<proteinExistence type="inferred from homology"/>
<dbReference type="PROSITE" id="PS51689">
    <property type="entry name" value="SAM_RNA_A_N6_MT"/>
    <property type="match status" value="1"/>
</dbReference>
<keyword evidence="1 7" id="KW-0698">rRNA processing</keyword>
<dbReference type="InterPro" id="IPR011530">
    <property type="entry name" value="rRNA_adenine_dimethylase"/>
</dbReference>
<keyword evidence="5 6" id="KW-0694">RNA-binding</keyword>
<evidence type="ECO:0000256" key="4">
    <source>
        <dbReference type="ARBA" id="ARBA00022691"/>
    </source>
</evidence>
<reference evidence="9 10" key="1">
    <citation type="journal article" date="2020" name="bioRxiv">
        <title>Metabolic contributions of an alphaproteobacterial endosymbiont in the apicomplexan Cardiosporidium cionae.</title>
        <authorList>
            <person name="Hunter E.S."/>
            <person name="Paight C.J."/>
            <person name="Lane C.E."/>
        </authorList>
    </citation>
    <scope>NUCLEOTIDE SEQUENCE [LARGE SCALE GENOMIC DNA]</scope>
    <source>
        <strain evidence="9">ESH_2018</strain>
    </source>
</reference>